<gene>
    <name evidence="5" type="ORF">C7446_1092</name>
</gene>
<reference evidence="5 6" key="1">
    <citation type="submission" date="2018-10" db="EMBL/GenBank/DDBJ databases">
        <title>Genomic Encyclopedia of Type Strains, Phase IV (KMG-IV): sequencing the most valuable type-strain genomes for metagenomic binning, comparative biology and taxonomic classification.</title>
        <authorList>
            <person name="Goeker M."/>
        </authorList>
    </citation>
    <scope>NUCLEOTIDE SEQUENCE [LARGE SCALE GENOMIC DNA]</scope>
    <source>
        <strain evidence="5 6">DSM 23229</strain>
    </source>
</reference>
<dbReference type="Gene3D" id="3.30.70.1630">
    <property type="match status" value="1"/>
</dbReference>
<dbReference type="Gene3D" id="2.40.30.160">
    <property type="match status" value="1"/>
</dbReference>
<dbReference type="GO" id="GO:0016226">
    <property type="term" value="P:iron-sulfur cluster assembly"/>
    <property type="evidence" value="ECO:0007669"/>
    <property type="project" value="TreeGrafter"/>
</dbReference>
<dbReference type="NCBIfam" id="TIGR03317">
    <property type="entry name" value="ygfZ_signature"/>
    <property type="match status" value="1"/>
</dbReference>
<feature type="domain" description="CAF17 C-terminal" evidence="4">
    <location>
        <begin position="265"/>
        <end position="330"/>
    </location>
</feature>
<keyword evidence="6" id="KW-1185">Reference proteome</keyword>
<dbReference type="InterPro" id="IPR029043">
    <property type="entry name" value="GcvT/YgfZ_C"/>
</dbReference>
<evidence type="ECO:0000259" key="3">
    <source>
        <dbReference type="Pfam" id="PF01571"/>
    </source>
</evidence>
<feature type="compositionally biased region" description="Basic and acidic residues" evidence="2">
    <location>
        <begin position="337"/>
        <end position="347"/>
    </location>
</feature>
<proteinExistence type="predicted"/>
<feature type="domain" description="GCVT N-terminal" evidence="3">
    <location>
        <begin position="32"/>
        <end position="152"/>
    </location>
</feature>
<evidence type="ECO:0000256" key="2">
    <source>
        <dbReference type="SAM" id="MobiDB-lite"/>
    </source>
</evidence>
<dbReference type="InterPro" id="IPR057460">
    <property type="entry name" value="CAF17_C"/>
</dbReference>
<dbReference type="InterPro" id="IPR017703">
    <property type="entry name" value="YgfZ/GCV_T_CS"/>
</dbReference>
<dbReference type="RefSeq" id="WP_121172087.1">
    <property type="nucleotide sequence ID" value="NZ_RBIN01000003.1"/>
</dbReference>
<feature type="region of interest" description="Disordered" evidence="2">
    <location>
        <begin position="322"/>
        <end position="347"/>
    </location>
</feature>
<accession>A0A420WYC4</accession>
<sequence length="347" mass="37850">MSAPDLPESWQAHLHDAGGRIDDSGQWQFTAATGHGCQLTPLSPLGVIEIAGADTTRFLQGQTSAQIDLANGEIAPPTAFCTPKGRMIANAQIARIDTDRYWLLLNSGVAEALRAHLAKFAVFYKTELDHCSDLVALGVSGSDAESVLTTCQFEPPRAEWAMTLADSTLVVRHPHPIPRFVLVDTADRMLEHWHALSRQGAAPVSETHWQLLDIQAGLVWVNDTTSESWLPQMINWEALAGISFKKGCYTGQEVVARAHFRGQVKKRLMHLTLTSGPPPAIGTVVRDDNGKRMGEVVSMVPTSEGSEVLAVLNVREEMPPLTIDEQPATLQSLPYPVERRDPESLAG</sequence>
<dbReference type="Proteomes" id="UP000281975">
    <property type="component" value="Unassembled WGS sequence"/>
</dbReference>
<dbReference type="PIRSF" id="PIRSF006487">
    <property type="entry name" value="GcvT"/>
    <property type="match status" value="1"/>
</dbReference>
<keyword evidence="1" id="KW-0809">Transit peptide</keyword>
<dbReference type="OrthoDB" id="9796287at2"/>
<dbReference type="Pfam" id="PF01571">
    <property type="entry name" value="GCV_T"/>
    <property type="match status" value="1"/>
</dbReference>
<dbReference type="InterPro" id="IPR006222">
    <property type="entry name" value="GCVT_N"/>
</dbReference>
<dbReference type="AlphaFoldDB" id="A0A420WYC4"/>
<organism evidence="5 6">
    <name type="scientific">Kushneria sinocarnis</name>
    <dbReference type="NCBI Taxonomy" id="595502"/>
    <lineage>
        <taxon>Bacteria</taxon>
        <taxon>Pseudomonadati</taxon>
        <taxon>Pseudomonadota</taxon>
        <taxon>Gammaproteobacteria</taxon>
        <taxon>Oceanospirillales</taxon>
        <taxon>Halomonadaceae</taxon>
        <taxon>Kushneria</taxon>
    </lineage>
</organism>
<dbReference type="Pfam" id="PF25455">
    <property type="entry name" value="Beta-barrel_CAF17_C"/>
    <property type="match status" value="1"/>
</dbReference>
<dbReference type="InterPro" id="IPR045179">
    <property type="entry name" value="YgfZ/GcvT"/>
</dbReference>
<evidence type="ECO:0000256" key="1">
    <source>
        <dbReference type="ARBA" id="ARBA00022946"/>
    </source>
</evidence>
<dbReference type="EMBL" id="RBIN01000003">
    <property type="protein sequence ID" value="RKR06155.1"/>
    <property type="molecule type" value="Genomic_DNA"/>
</dbReference>
<evidence type="ECO:0000313" key="5">
    <source>
        <dbReference type="EMBL" id="RKR06155.1"/>
    </source>
</evidence>
<name>A0A420WYC4_9GAMM</name>
<dbReference type="SUPFAM" id="SSF101790">
    <property type="entry name" value="Aminomethyltransferase beta-barrel domain"/>
    <property type="match status" value="1"/>
</dbReference>
<evidence type="ECO:0000313" key="6">
    <source>
        <dbReference type="Proteomes" id="UP000281975"/>
    </source>
</evidence>
<comment type="caution">
    <text evidence="5">The sequence shown here is derived from an EMBL/GenBank/DDBJ whole genome shotgun (WGS) entry which is preliminary data.</text>
</comment>
<protein>
    <submittedName>
        <fullName evidence="5">Uncharacterized protein</fullName>
    </submittedName>
</protein>
<dbReference type="SUPFAM" id="SSF103025">
    <property type="entry name" value="Folate-binding domain"/>
    <property type="match status" value="1"/>
</dbReference>
<dbReference type="Gene3D" id="3.30.70.1400">
    <property type="entry name" value="Aminomethyltransferase beta-barrel domains"/>
    <property type="match status" value="1"/>
</dbReference>
<dbReference type="PANTHER" id="PTHR22602:SF0">
    <property type="entry name" value="TRANSFERASE CAF17, MITOCHONDRIAL-RELATED"/>
    <property type="match status" value="1"/>
</dbReference>
<evidence type="ECO:0000259" key="4">
    <source>
        <dbReference type="Pfam" id="PF25455"/>
    </source>
</evidence>
<dbReference type="PANTHER" id="PTHR22602">
    <property type="entry name" value="TRANSFERASE CAF17, MITOCHONDRIAL-RELATED"/>
    <property type="match status" value="1"/>
</dbReference>